<sequence>MTDDIIDQMVLKHIKSLPNLTTLDISNCLKITRKGIASFSNQCKSLINLRRNMPPLEASSPIDDSETKAMAETMPNLKQINLCFGRFGDMGLSKILIKCKSLTHLDIQGSWNVELNSDLEERRERRGADPDPTSKKTSRGPRLKSKAAKNKEKETQVEVKKRARIVYSQEEELILTESFIQIFEDPKTSCDQQKDLFWYKILDVYNAKAKKRGFIERIKNMLTEKWTPINASIRNLINWCRKRMYIVEERSRLDNEGGNFIQNPHGLNRFRETDEEQEHFGDDALPRPPGLQRLAKSQRSGSNSTASSSFNPMMYQEFMKEQYELDRKAKMQVIEQESKGS</sequence>
<dbReference type="PANTHER" id="PTHR38926">
    <property type="entry name" value="F-BOX DOMAIN CONTAINING PROTEIN, EXPRESSED"/>
    <property type="match status" value="1"/>
</dbReference>
<evidence type="ECO:0000313" key="2">
    <source>
        <dbReference type="EMBL" id="GEX01230.1"/>
    </source>
</evidence>
<dbReference type="EMBL" id="BKCJ010084960">
    <property type="protein sequence ID" value="GEX01230.1"/>
    <property type="molecule type" value="Genomic_DNA"/>
</dbReference>
<dbReference type="PANTHER" id="PTHR38926:SF81">
    <property type="entry name" value="F-BOX DOMAIN-CONTAINING PROTEIN"/>
    <property type="match status" value="1"/>
</dbReference>
<dbReference type="SUPFAM" id="SSF52047">
    <property type="entry name" value="RNI-like"/>
    <property type="match status" value="1"/>
</dbReference>
<reference evidence="2" key="1">
    <citation type="journal article" date="2019" name="Sci. Rep.">
        <title>Draft genome of Tanacetum cinerariifolium, the natural source of mosquito coil.</title>
        <authorList>
            <person name="Yamashiro T."/>
            <person name="Shiraishi A."/>
            <person name="Satake H."/>
            <person name="Nakayama K."/>
        </authorList>
    </citation>
    <scope>NUCLEOTIDE SEQUENCE</scope>
</reference>
<dbReference type="InterPro" id="IPR032675">
    <property type="entry name" value="LRR_dom_sf"/>
</dbReference>
<name>A0A699H7J0_TANCI</name>
<proteinExistence type="predicted"/>
<feature type="compositionally biased region" description="Basic and acidic residues" evidence="1">
    <location>
        <begin position="121"/>
        <end position="134"/>
    </location>
</feature>
<feature type="region of interest" description="Disordered" evidence="1">
    <location>
        <begin position="274"/>
        <end position="313"/>
    </location>
</feature>
<dbReference type="Gene3D" id="3.80.10.10">
    <property type="entry name" value="Ribonuclease Inhibitor"/>
    <property type="match status" value="1"/>
</dbReference>
<feature type="compositionally biased region" description="Low complexity" evidence="1">
    <location>
        <begin position="297"/>
        <end position="309"/>
    </location>
</feature>
<gene>
    <name evidence="2" type="ORF">Tci_273205</name>
</gene>
<accession>A0A699H7J0</accession>
<evidence type="ECO:0000256" key="1">
    <source>
        <dbReference type="SAM" id="MobiDB-lite"/>
    </source>
</evidence>
<feature type="region of interest" description="Disordered" evidence="1">
    <location>
        <begin position="121"/>
        <end position="155"/>
    </location>
</feature>
<protein>
    <submittedName>
        <fullName evidence="2">Uncharacterized protein</fullName>
    </submittedName>
</protein>
<dbReference type="AlphaFoldDB" id="A0A699H7J0"/>
<comment type="caution">
    <text evidence="2">The sequence shown here is derived from an EMBL/GenBank/DDBJ whole genome shotgun (WGS) entry which is preliminary data.</text>
</comment>
<feature type="compositionally biased region" description="Basic residues" evidence="1">
    <location>
        <begin position="136"/>
        <end position="148"/>
    </location>
</feature>
<organism evidence="2">
    <name type="scientific">Tanacetum cinerariifolium</name>
    <name type="common">Dalmatian daisy</name>
    <name type="synonym">Chrysanthemum cinerariifolium</name>
    <dbReference type="NCBI Taxonomy" id="118510"/>
    <lineage>
        <taxon>Eukaryota</taxon>
        <taxon>Viridiplantae</taxon>
        <taxon>Streptophyta</taxon>
        <taxon>Embryophyta</taxon>
        <taxon>Tracheophyta</taxon>
        <taxon>Spermatophyta</taxon>
        <taxon>Magnoliopsida</taxon>
        <taxon>eudicotyledons</taxon>
        <taxon>Gunneridae</taxon>
        <taxon>Pentapetalae</taxon>
        <taxon>asterids</taxon>
        <taxon>campanulids</taxon>
        <taxon>Asterales</taxon>
        <taxon>Asteraceae</taxon>
        <taxon>Asteroideae</taxon>
        <taxon>Anthemideae</taxon>
        <taxon>Anthemidinae</taxon>
        <taxon>Tanacetum</taxon>
    </lineage>
</organism>